<dbReference type="PANTHER" id="PTHR24198:SF165">
    <property type="entry name" value="ANKYRIN REPEAT-CONTAINING PROTEIN-RELATED"/>
    <property type="match status" value="1"/>
</dbReference>
<dbReference type="GO" id="GO:0005737">
    <property type="term" value="C:cytoplasm"/>
    <property type="evidence" value="ECO:0007669"/>
    <property type="project" value="TreeGrafter"/>
</dbReference>
<dbReference type="AlphaFoldDB" id="A0AA39QXD1"/>
<dbReference type="PROSITE" id="PS50088">
    <property type="entry name" value="ANK_REPEAT"/>
    <property type="match status" value="2"/>
</dbReference>
<dbReference type="PROSITE" id="PS50297">
    <property type="entry name" value="ANK_REP_REGION"/>
    <property type="match status" value="2"/>
</dbReference>
<dbReference type="SUPFAM" id="SSF48403">
    <property type="entry name" value="Ankyrin repeat"/>
    <property type="match status" value="1"/>
</dbReference>
<dbReference type="Proteomes" id="UP001166286">
    <property type="component" value="Unassembled WGS sequence"/>
</dbReference>
<dbReference type="EMBL" id="JAFEKC020000014">
    <property type="protein sequence ID" value="KAK0510948.1"/>
    <property type="molecule type" value="Genomic_DNA"/>
</dbReference>
<dbReference type="Pfam" id="PF12796">
    <property type="entry name" value="Ank_2"/>
    <property type="match status" value="2"/>
</dbReference>
<evidence type="ECO:0000313" key="5">
    <source>
        <dbReference type="EMBL" id="KAK0510948.1"/>
    </source>
</evidence>
<evidence type="ECO:0008006" key="7">
    <source>
        <dbReference type="Google" id="ProtNLM"/>
    </source>
</evidence>
<protein>
    <recommendedName>
        <fullName evidence="7">Fungal N-terminal domain-containing protein</fullName>
    </recommendedName>
</protein>
<feature type="repeat" description="ANK" evidence="3">
    <location>
        <begin position="506"/>
        <end position="538"/>
    </location>
</feature>
<feature type="repeat" description="ANK" evidence="3">
    <location>
        <begin position="609"/>
        <end position="641"/>
    </location>
</feature>
<dbReference type="InterPro" id="IPR002110">
    <property type="entry name" value="Ankyrin_rpt"/>
</dbReference>
<accession>A0AA39QXD1</accession>
<sequence length="800" mass="88722">MDPLSIAASAITVAALAASTCRTFSELRCLCRLLPGRLHALNNEVVDTEIILAQLVAVSNKRTSLIQEAEQQVTLELLSQAGVALSQLQDILKGFTALCDRSKFVLIQARAWRKEQPKLEKLQDDIKRVKSTLGMMLGASNSRDMLRIRLDIEQISTITAQVSSQTAQEHALLRKEILGGLASHREGLSDHINGHYRQLDERIARVEGVLKVPLNKARPSPLGSMTVNQKARPTDRKWINQCSKELPATKDINNPRSEGVRVQLRRQSSSCTVGCNCICHVTRKTSTPAIIDRVLGQLFVGYAGLPFLTAKCDAEGCGKSQSPWISLEYWFPLGYFWSQIFCLQVAYQATFGPRVSLSTLRRVPDTALSIKFVLTGNIEGLQSLFTRGLASPLDVDSTRGYSLLSWASYAMQFNTCRFLVREGADFYHRPNSHFSATPISQIFDYMLQGRLSQEDMEVLSCVIQGSNFIDEEGYTQLHRVILGLSMESLEEVISMYPESINAIDARGRTPLTWAASRGDEHAISLLLDAGADPNTFDNYGDGAITHAAENDRNGCVRLLLEANAEFTPVLPAGKKLIDALIHTTRYASKLSSLKQLLESGADVAASTTEGWTPLFNVARLDKVDFAEVLLDYGADINATSTCSQTILTTAITYNSHNVLRLLLERWREFGTCPRHQGPNLLQIAALHADIETINILTTWDHLISRSDRICIIGDFATRLHERLDVTDELIDKFEELITIVGRKPNTCEAIQSQSELDRLTSSGQSLEPEKPGTHETESHDNDSGEVFVDALEEPEMECDI</sequence>
<dbReference type="Gene3D" id="1.25.40.20">
    <property type="entry name" value="Ankyrin repeat-containing domain"/>
    <property type="match status" value="2"/>
</dbReference>
<gene>
    <name evidence="5" type="ORF">JMJ35_006500</name>
</gene>
<name>A0AA39QXD1_9LECA</name>
<dbReference type="SMART" id="SM00248">
    <property type="entry name" value="ANK"/>
    <property type="match status" value="7"/>
</dbReference>
<evidence type="ECO:0000256" key="4">
    <source>
        <dbReference type="SAM" id="MobiDB-lite"/>
    </source>
</evidence>
<proteinExistence type="predicted"/>
<feature type="compositionally biased region" description="Basic and acidic residues" evidence="4">
    <location>
        <begin position="767"/>
        <end position="782"/>
    </location>
</feature>
<evidence type="ECO:0000256" key="1">
    <source>
        <dbReference type="ARBA" id="ARBA00022737"/>
    </source>
</evidence>
<keyword evidence="6" id="KW-1185">Reference proteome</keyword>
<feature type="compositionally biased region" description="Polar residues" evidence="4">
    <location>
        <begin position="753"/>
        <end position="765"/>
    </location>
</feature>
<reference evidence="5" key="1">
    <citation type="submission" date="2023-03" db="EMBL/GenBank/DDBJ databases">
        <title>Complete genome of Cladonia borealis.</title>
        <authorList>
            <person name="Park H."/>
        </authorList>
    </citation>
    <scope>NUCLEOTIDE SEQUENCE</scope>
    <source>
        <strain evidence="5">ANT050790</strain>
    </source>
</reference>
<dbReference type="InterPro" id="IPR036770">
    <property type="entry name" value="Ankyrin_rpt-contain_sf"/>
</dbReference>
<organism evidence="5 6">
    <name type="scientific">Cladonia borealis</name>
    <dbReference type="NCBI Taxonomy" id="184061"/>
    <lineage>
        <taxon>Eukaryota</taxon>
        <taxon>Fungi</taxon>
        <taxon>Dikarya</taxon>
        <taxon>Ascomycota</taxon>
        <taxon>Pezizomycotina</taxon>
        <taxon>Lecanoromycetes</taxon>
        <taxon>OSLEUM clade</taxon>
        <taxon>Lecanoromycetidae</taxon>
        <taxon>Lecanorales</taxon>
        <taxon>Lecanorineae</taxon>
        <taxon>Cladoniaceae</taxon>
        <taxon>Cladonia</taxon>
    </lineage>
</organism>
<keyword evidence="2 3" id="KW-0040">ANK repeat</keyword>
<evidence type="ECO:0000256" key="2">
    <source>
        <dbReference type="ARBA" id="ARBA00023043"/>
    </source>
</evidence>
<comment type="caution">
    <text evidence="5">The sequence shown here is derived from an EMBL/GenBank/DDBJ whole genome shotgun (WGS) entry which is preliminary data.</text>
</comment>
<feature type="compositionally biased region" description="Acidic residues" evidence="4">
    <location>
        <begin position="790"/>
        <end position="800"/>
    </location>
</feature>
<feature type="region of interest" description="Disordered" evidence="4">
    <location>
        <begin position="753"/>
        <end position="800"/>
    </location>
</feature>
<evidence type="ECO:0000313" key="6">
    <source>
        <dbReference type="Proteomes" id="UP001166286"/>
    </source>
</evidence>
<keyword evidence="1" id="KW-0677">Repeat</keyword>
<evidence type="ECO:0000256" key="3">
    <source>
        <dbReference type="PROSITE-ProRule" id="PRU00023"/>
    </source>
</evidence>
<dbReference type="PANTHER" id="PTHR24198">
    <property type="entry name" value="ANKYRIN REPEAT AND PROTEIN KINASE DOMAIN-CONTAINING PROTEIN"/>
    <property type="match status" value="1"/>
</dbReference>